<evidence type="ECO:0000313" key="1">
    <source>
        <dbReference type="EMBL" id="KAL2644499.1"/>
    </source>
</evidence>
<reference evidence="1 2" key="1">
    <citation type="submission" date="2024-09" db="EMBL/GenBank/DDBJ databases">
        <title>Chromosome-scale assembly of Riccia fluitans.</title>
        <authorList>
            <person name="Paukszto L."/>
            <person name="Sawicki J."/>
            <person name="Karawczyk K."/>
            <person name="Piernik-Szablinska J."/>
            <person name="Szczecinska M."/>
            <person name="Mazdziarz M."/>
        </authorList>
    </citation>
    <scope>NUCLEOTIDE SEQUENCE [LARGE SCALE GENOMIC DNA]</scope>
    <source>
        <strain evidence="1">Rf_01</strain>
        <tissue evidence="1">Aerial parts of the thallus</tissue>
    </source>
</reference>
<dbReference type="AlphaFoldDB" id="A0ABD1ZAS4"/>
<protein>
    <submittedName>
        <fullName evidence="1">Uncharacterized protein</fullName>
    </submittedName>
</protein>
<organism evidence="1 2">
    <name type="scientific">Riccia fluitans</name>
    <dbReference type="NCBI Taxonomy" id="41844"/>
    <lineage>
        <taxon>Eukaryota</taxon>
        <taxon>Viridiplantae</taxon>
        <taxon>Streptophyta</taxon>
        <taxon>Embryophyta</taxon>
        <taxon>Marchantiophyta</taxon>
        <taxon>Marchantiopsida</taxon>
        <taxon>Marchantiidae</taxon>
        <taxon>Marchantiales</taxon>
        <taxon>Ricciaceae</taxon>
        <taxon>Riccia</taxon>
    </lineage>
</organism>
<comment type="caution">
    <text evidence="1">The sequence shown here is derived from an EMBL/GenBank/DDBJ whole genome shotgun (WGS) entry which is preliminary data.</text>
</comment>
<gene>
    <name evidence="1" type="ORF">R1flu_012086</name>
</gene>
<dbReference type="EMBL" id="JBHFFA010000002">
    <property type="protein sequence ID" value="KAL2644499.1"/>
    <property type="molecule type" value="Genomic_DNA"/>
</dbReference>
<sequence>MFTEVQHYKQPAAADDILTTAHYARDPWLVNRGLNTQSQFLTSVIHGRHVRRLSHPASHWSRIATHSLHPASLTVNLEEQLRSTIRR</sequence>
<keyword evidence="2" id="KW-1185">Reference proteome</keyword>
<proteinExistence type="predicted"/>
<accession>A0ABD1ZAS4</accession>
<evidence type="ECO:0000313" key="2">
    <source>
        <dbReference type="Proteomes" id="UP001605036"/>
    </source>
</evidence>
<name>A0ABD1ZAS4_9MARC</name>
<dbReference type="Proteomes" id="UP001605036">
    <property type="component" value="Unassembled WGS sequence"/>
</dbReference>